<organism evidence="3">
    <name type="scientific">Siphoviridae sp. ctBLh2</name>
    <dbReference type="NCBI Taxonomy" id="2827803"/>
    <lineage>
        <taxon>Viruses</taxon>
        <taxon>Duplodnaviria</taxon>
        <taxon>Heunggongvirae</taxon>
        <taxon>Uroviricota</taxon>
        <taxon>Caudoviricetes</taxon>
    </lineage>
</organism>
<evidence type="ECO:0000313" key="3">
    <source>
        <dbReference type="EMBL" id="DAF45502.1"/>
    </source>
</evidence>
<feature type="compositionally biased region" description="Acidic residues" evidence="1">
    <location>
        <begin position="39"/>
        <end position="51"/>
    </location>
</feature>
<feature type="compositionally biased region" description="Basic and acidic residues" evidence="1">
    <location>
        <begin position="52"/>
        <end position="61"/>
    </location>
</feature>
<accession>A0A8S5S3F5</accession>
<name>A0A8S5S3F5_9CAUD</name>
<keyword evidence="3" id="KW-0132">Cell division</keyword>
<dbReference type="Pfam" id="PF19579">
    <property type="entry name" value="FtsL_2"/>
    <property type="match status" value="1"/>
</dbReference>
<keyword evidence="2" id="KW-0812">Transmembrane</keyword>
<dbReference type="EMBL" id="BK032514">
    <property type="protein sequence ID" value="DAF45502.1"/>
    <property type="molecule type" value="Genomic_DNA"/>
</dbReference>
<proteinExistence type="predicted"/>
<sequence>MYHDHEFDPVTPEEQARREEEAEFARRVRREVRRMERGEADEDIRADEEREAAERAEEELRERRERRRRASTFWQLFSGSILVREGVSKYYPYMLTIAGMFFLSIVVMFWSLHLDMRYSRLEREVQVLRERSIRLEEQRYRRTTHSAILEELHRRGIELYDPVAPGEWIEN</sequence>
<reference evidence="3" key="1">
    <citation type="journal article" date="2021" name="Proc. Natl. Acad. Sci. U.S.A.">
        <title>A Catalog of Tens of Thousands of Viruses from Human Metagenomes Reveals Hidden Associations with Chronic Diseases.</title>
        <authorList>
            <person name="Tisza M.J."/>
            <person name="Buck C.B."/>
        </authorList>
    </citation>
    <scope>NUCLEOTIDE SEQUENCE</scope>
    <source>
        <strain evidence="3">CtBLh2</strain>
    </source>
</reference>
<feature type="region of interest" description="Disordered" evidence="1">
    <location>
        <begin position="1"/>
        <end position="23"/>
    </location>
</feature>
<keyword evidence="3" id="KW-0131">Cell cycle</keyword>
<dbReference type="GO" id="GO:0051301">
    <property type="term" value="P:cell division"/>
    <property type="evidence" value="ECO:0007669"/>
    <property type="project" value="UniProtKB-KW"/>
</dbReference>
<evidence type="ECO:0000256" key="1">
    <source>
        <dbReference type="SAM" id="MobiDB-lite"/>
    </source>
</evidence>
<keyword evidence="2" id="KW-0472">Membrane</keyword>
<feature type="region of interest" description="Disordered" evidence="1">
    <location>
        <begin position="35"/>
        <end position="61"/>
    </location>
</feature>
<evidence type="ECO:0000256" key="2">
    <source>
        <dbReference type="SAM" id="Phobius"/>
    </source>
</evidence>
<feature type="transmembrane region" description="Helical" evidence="2">
    <location>
        <begin position="93"/>
        <end position="114"/>
    </location>
</feature>
<protein>
    <submittedName>
        <fullName evidence="3">Cell division protein</fullName>
    </submittedName>
</protein>
<keyword evidence="2" id="KW-1133">Transmembrane helix</keyword>
<dbReference type="InterPro" id="IPR045755">
    <property type="entry name" value="FtsL-like"/>
</dbReference>